<comment type="similarity">
    <text evidence="1">Belongs to the HypE family.</text>
</comment>
<dbReference type="Pfam" id="PF02769">
    <property type="entry name" value="AIRS_C"/>
    <property type="match status" value="1"/>
</dbReference>
<protein>
    <submittedName>
        <fullName evidence="4">Hydrogenase expression/formation protein HypE</fullName>
    </submittedName>
</protein>
<dbReference type="Proteomes" id="UP001589693">
    <property type="component" value="Unassembled WGS sequence"/>
</dbReference>
<evidence type="ECO:0000313" key="4">
    <source>
        <dbReference type="EMBL" id="MFB9904017.1"/>
    </source>
</evidence>
<dbReference type="SUPFAM" id="SSF56042">
    <property type="entry name" value="PurM C-terminal domain-like"/>
    <property type="match status" value="1"/>
</dbReference>
<dbReference type="RefSeq" id="WP_377851178.1">
    <property type="nucleotide sequence ID" value="NZ_JBHLZU010000007.1"/>
</dbReference>
<dbReference type="InterPro" id="IPR036921">
    <property type="entry name" value="PurM-like_N_sf"/>
</dbReference>
<dbReference type="InterPro" id="IPR016188">
    <property type="entry name" value="PurM-like_N"/>
</dbReference>
<dbReference type="InterPro" id="IPR010918">
    <property type="entry name" value="PurM-like_C_dom"/>
</dbReference>
<dbReference type="SUPFAM" id="SSF55326">
    <property type="entry name" value="PurM N-terminal domain-like"/>
    <property type="match status" value="1"/>
</dbReference>
<dbReference type="NCBIfam" id="TIGR02124">
    <property type="entry name" value="hypE"/>
    <property type="match status" value="1"/>
</dbReference>
<evidence type="ECO:0000256" key="1">
    <source>
        <dbReference type="ARBA" id="ARBA00006243"/>
    </source>
</evidence>
<feature type="domain" description="PurM-like N-terminal" evidence="2">
    <location>
        <begin position="49"/>
        <end position="152"/>
    </location>
</feature>
<dbReference type="PANTHER" id="PTHR30303:SF0">
    <property type="entry name" value="CARBAMOYL DEHYDRATASE HYPE"/>
    <property type="match status" value="1"/>
</dbReference>
<dbReference type="Pfam" id="PF00586">
    <property type="entry name" value="AIRS"/>
    <property type="match status" value="1"/>
</dbReference>
<comment type="caution">
    <text evidence="4">The sequence shown here is derived from an EMBL/GenBank/DDBJ whole genome shotgun (WGS) entry which is preliminary data.</text>
</comment>
<dbReference type="Gene3D" id="3.30.1330.10">
    <property type="entry name" value="PurM-like, N-terminal domain"/>
    <property type="match status" value="1"/>
</dbReference>
<dbReference type="InterPro" id="IPR036676">
    <property type="entry name" value="PurM-like_C_sf"/>
</dbReference>
<keyword evidence="5" id="KW-1185">Reference proteome</keyword>
<evidence type="ECO:0000313" key="5">
    <source>
        <dbReference type="Proteomes" id="UP001589693"/>
    </source>
</evidence>
<reference evidence="4 5" key="1">
    <citation type="submission" date="2024-09" db="EMBL/GenBank/DDBJ databases">
        <authorList>
            <person name="Sun Q."/>
            <person name="Mori K."/>
        </authorList>
    </citation>
    <scope>NUCLEOTIDE SEQUENCE [LARGE SCALE GENOMIC DNA]</scope>
    <source>
        <strain evidence="4 5">TBRC 7907</strain>
    </source>
</reference>
<accession>A0ABV5ZT05</accession>
<name>A0ABV5ZT05_9PSEU</name>
<organism evidence="4 5">
    <name type="scientific">Allokutzneria oryzae</name>
    <dbReference type="NCBI Taxonomy" id="1378989"/>
    <lineage>
        <taxon>Bacteria</taxon>
        <taxon>Bacillati</taxon>
        <taxon>Actinomycetota</taxon>
        <taxon>Actinomycetes</taxon>
        <taxon>Pseudonocardiales</taxon>
        <taxon>Pseudonocardiaceae</taxon>
        <taxon>Allokutzneria</taxon>
    </lineage>
</organism>
<gene>
    <name evidence="4" type="primary">hypE</name>
    <name evidence="4" type="ORF">ACFFQA_08705</name>
</gene>
<sequence>MSMDSLAATRPRSLAETERLLRGHGSGGHLIAELLAEVFTRSPGTGRQPGADLVFSTETFVVSPRFFPGGDIGSLSVFGTVNAVAVRGARPVALAVAYVVEEGLPLAELRAVTESVAAAARAAGVAVVAGDTKVVGRGRADGIYLTVTGVGLPLPGARTSPAAGRRGDVVLLSGPIGRHGTAVLAAREGLGPGLEAGIRSDSRPLHGLVATMIEKGGGAVHALRAPTRGGLASALNELAAASGVAIEITEPDLPVPCQVAEVCELLGLDPLQIANEGCLVALVAPVASGTVLGAMRCQAEGVLAQAIGVVTDGPPGRVTARTSVGATRVVDALIGVGEQPATPRAAVALGERGRGGSRV</sequence>
<evidence type="ECO:0000259" key="3">
    <source>
        <dbReference type="Pfam" id="PF02769"/>
    </source>
</evidence>
<dbReference type="PANTHER" id="PTHR30303">
    <property type="entry name" value="HYDROGENASE ISOENZYMES FORMATION PROTEIN HYPE"/>
    <property type="match status" value="1"/>
</dbReference>
<dbReference type="PIRSF" id="PIRSF005644">
    <property type="entry name" value="Hdrgns_mtr_HypE"/>
    <property type="match status" value="1"/>
</dbReference>
<dbReference type="InterPro" id="IPR011854">
    <property type="entry name" value="HypE"/>
</dbReference>
<evidence type="ECO:0000259" key="2">
    <source>
        <dbReference type="Pfam" id="PF00586"/>
    </source>
</evidence>
<dbReference type="Gene3D" id="3.90.650.10">
    <property type="entry name" value="PurM-like C-terminal domain"/>
    <property type="match status" value="1"/>
</dbReference>
<feature type="domain" description="PurM-like C-terminal" evidence="3">
    <location>
        <begin position="166"/>
        <end position="319"/>
    </location>
</feature>
<proteinExistence type="inferred from homology"/>
<dbReference type="EMBL" id="JBHLZU010000007">
    <property type="protein sequence ID" value="MFB9904017.1"/>
    <property type="molecule type" value="Genomic_DNA"/>
</dbReference>